<comment type="caution">
    <text evidence="3">The sequence shown here is derived from an EMBL/GenBank/DDBJ whole genome shotgun (WGS) entry which is preliminary data.</text>
</comment>
<dbReference type="PROSITE" id="PS50106">
    <property type="entry name" value="PDZ"/>
    <property type="match status" value="1"/>
</dbReference>
<dbReference type="CDD" id="cd06768">
    <property type="entry name" value="PDZ_NHERF-like"/>
    <property type="match status" value="1"/>
</dbReference>
<dbReference type="Pfam" id="PF00595">
    <property type="entry name" value="PDZ"/>
    <property type="match status" value="1"/>
</dbReference>
<dbReference type="InterPro" id="IPR036034">
    <property type="entry name" value="PDZ_sf"/>
</dbReference>
<evidence type="ECO:0000313" key="4">
    <source>
        <dbReference type="Proteomes" id="UP001174909"/>
    </source>
</evidence>
<feature type="domain" description="PDZ" evidence="2">
    <location>
        <begin position="15"/>
        <end position="95"/>
    </location>
</feature>
<keyword evidence="4" id="KW-1185">Reference proteome</keyword>
<dbReference type="EMBL" id="CASHTH010003881">
    <property type="protein sequence ID" value="CAI8050660.1"/>
    <property type="molecule type" value="Genomic_DNA"/>
</dbReference>
<protein>
    <submittedName>
        <fullName evidence="3">Na(+)/H(+) exchange regulatory cofactor NHE-RF1</fullName>
    </submittedName>
</protein>
<gene>
    <name evidence="3" type="ORF">GBAR_LOCUS27790</name>
</gene>
<evidence type="ECO:0000256" key="1">
    <source>
        <dbReference type="ARBA" id="ARBA00022737"/>
    </source>
</evidence>
<dbReference type="PANTHER" id="PTHR14191:SF3">
    <property type="entry name" value="NA(+)_H(+) EXCHANGE REGULATORY COFACTOR-LIKE PROTEIN NRFL-1"/>
    <property type="match status" value="1"/>
</dbReference>
<proteinExistence type="predicted"/>
<dbReference type="InterPro" id="IPR001478">
    <property type="entry name" value="PDZ"/>
</dbReference>
<dbReference type="SUPFAM" id="SSF50156">
    <property type="entry name" value="PDZ domain-like"/>
    <property type="match status" value="1"/>
</dbReference>
<name>A0AA35TLT7_GEOBA</name>
<keyword evidence="1" id="KW-0677">Repeat</keyword>
<dbReference type="GO" id="GO:0072659">
    <property type="term" value="P:protein localization to plasma membrane"/>
    <property type="evidence" value="ECO:0007669"/>
    <property type="project" value="TreeGrafter"/>
</dbReference>
<dbReference type="PANTHER" id="PTHR14191">
    <property type="entry name" value="PDZ DOMAIN CONTAINING PROTEIN"/>
    <property type="match status" value="1"/>
</dbReference>
<dbReference type="GO" id="GO:0043495">
    <property type="term" value="F:protein-membrane adaptor activity"/>
    <property type="evidence" value="ECO:0007669"/>
    <property type="project" value="TreeGrafter"/>
</dbReference>
<accession>A0AA35TLT7</accession>
<dbReference type="SMART" id="SM00228">
    <property type="entry name" value="PDZ"/>
    <property type="match status" value="1"/>
</dbReference>
<dbReference type="GO" id="GO:0016324">
    <property type="term" value="C:apical plasma membrane"/>
    <property type="evidence" value="ECO:0007669"/>
    <property type="project" value="TreeGrafter"/>
</dbReference>
<evidence type="ECO:0000259" key="2">
    <source>
        <dbReference type="PROSITE" id="PS50106"/>
    </source>
</evidence>
<reference evidence="3" key="1">
    <citation type="submission" date="2023-03" db="EMBL/GenBank/DDBJ databases">
        <authorList>
            <person name="Steffen K."/>
            <person name="Cardenas P."/>
        </authorList>
    </citation>
    <scope>NUCLEOTIDE SEQUENCE</scope>
</reference>
<dbReference type="InterPro" id="IPR051067">
    <property type="entry name" value="NHER"/>
</dbReference>
<organism evidence="3 4">
    <name type="scientific">Geodia barretti</name>
    <name type="common">Barrett's horny sponge</name>
    <dbReference type="NCBI Taxonomy" id="519541"/>
    <lineage>
        <taxon>Eukaryota</taxon>
        <taxon>Metazoa</taxon>
        <taxon>Porifera</taxon>
        <taxon>Demospongiae</taxon>
        <taxon>Heteroscleromorpha</taxon>
        <taxon>Tetractinellida</taxon>
        <taxon>Astrophorina</taxon>
        <taxon>Geodiidae</taxon>
        <taxon>Geodia</taxon>
    </lineage>
</organism>
<dbReference type="Gene3D" id="2.30.42.10">
    <property type="match status" value="1"/>
</dbReference>
<evidence type="ECO:0000313" key="3">
    <source>
        <dbReference type="EMBL" id="CAI8050660.1"/>
    </source>
</evidence>
<dbReference type="AlphaFoldDB" id="A0AA35TLT7"/>
<sequence>MASGKEGGALKGLRLLTINRRTKGFGFHMFTNKALKGQYIKAVFPGEPADLAGMLNSDHVLEVDGVDVTEMTHMEVVEQIRSGTGPKKILVIDMDTEREMVAKGEAIDRKNAVEMIPRSAATEETDAPPEESAKEKALNFDDMTKAFPKGAIQRQKIKSRDWKASVAVYNDL</sequence>
<dbReference type="Proteomes" id="UP001174909">
    <property type="component" value="Unassembled WGS sequence"/>
</dbReference>